<dbReference type="AlphaFoldDB" id="A0A6J4KGW7"/>
<dbReference type="PANTHER" id="PTHR43649">
    <property type="entry name" value="ARABINOSE-BINDING PROTEIN-RELATED"/>
    <property type="match status" value="1"/>
</dbReference>
<name>A0A6J4KGW7_9CHLR</name>
<dbReference type="CDD" id="cd13585">
    <property type="entry name" value="PBP2_TMBP_like"/>
    <property type="match status" value="1"/>
</dbReference>
<reference evidence="4" key="1">
    <citation type="submission" date="2020-02" db="EMBL/GenBank/DDBJ databases">
        <authorList>
            <person name="Meier V. D."/>
        </authorList>
    </citation>
    <scope>NUCLEOTIDE SEQUENCE</scope>
    <source>
        <strain evidence="4">AVDCRST_MAG77</strain>
    </source>
</reference>
<evidence type="ECO:0000256" key="1">
    <source>
        <dbReference type="ARBA" id="ARBA00008520"/>
    </source>
</evidence>
<dbReference type="Gene3D" id="3.40.190.10">
    <property type="entry name" value="Periplasmic binding protein-like II"/>
    <property type="match status" value="1"/>
</dbReference>
<dbReference type="PROSITE" id="PS01037">
    <property type="entry name" value="SBP_BACTERIAL_1"/>
    <property type="match status" value="1"/>
</dbReference>
<comment type="similarity">
    <text evidence="1">Belongs to the bacterial solute-binding protein 1 family.</text>
</comment>
<sequence>MEATRRGGITRRGLNGLLAGTAALGGIGVLAACGAGTQAGGDTPLDKKAAATVRYMTWWPLDRAGTIDTWKADLRAEYPNINVDTEIITLAEYNTKFQVMLSSNTAPDVVLHNSHAQTRWYDTGGHLDLTSYLARDKMNLQRDYALMGTEIWCGKTYALPMDADPNAVFYNKTMLAKAGLKDPWADGKGDWTLDDMIDMARKVTQDTDRDGKIDQWGIAWAYTHPSHVAQFIWTQGGDIADFGNMKYAVDQRASMDAHQQIYNWLAKDKLIISAADTTAIQTAYNKTNPFRTGKVAFHVRAVADVRQNAREIGNEFEWDVLPFPKAGPGKPGIPLVSGNPHSITKESKVAEAAYQWAKHIATGKGQEVLARTQSLPALKSKQEVFLTTPPAHVKLFQEVYNKPYGIHFRHHFTNDSWDIYTAAVNKIYAGETPLQAGLQEANRLMNEKIKIGDCSPYKGMAIPIKPK</sequence>
<dbReference type="SUPFAM" id="SSF53850">
    <property type="entry name" value="Periplasmic binding protein-like II"/>
    <property type="match status" value="1"/>
</dbReference>
<dbReference type="GO" id="GO:0055085">
    <property type="term" value="P:transmembrane transport"/>
    <property type="evidence" value="ECO:0007669"/>
    <property type="project" value="InterPro"/>
</dbReference>
<organism evidence="4">
    <name type="scientific">uncultured Chloroflexota bacterium</name>
    <dbReference type="NCBI Taxonomy" id="166587"/>
    <lineage>
        <taxon>Bacteria</taxon>
        <taxon>Bacillati</taxon>
        <taxon>Chloroflexota</taxon>
        <taxon>environmental samples</taxon>
    </lineage>
</organism>
<dbReference type="InterPro" id="IPR006059">
    <property type="entry name" value="SBP"/>
</dbReference>
<keyword evidence="2" id="KW-0813">Transport</keyword>
<keyword evidence="3" id="KW-0732">Signal</keyword>
<protein>
    <recommendedName>
        <fullName evidence="5">ABC transporter, substrate-binding protein (Cluster 1, maltose/g3p/polyamine/iron)</fullName>
    </recommendedName>
</protein>
<dbReference type="PANTHER" id="PTHR43649:SF12">
    <property type="entry name" value="DIACETYLCHITOBIOSE BINDING PROTEIN DASA"/>
    <property type="match status" value="1"/>
</dbReference>
<evidence type="ECO:0008006" key="5">
    <source>
        <dbReference type="Google" id="ProtNLM"/>
    </source>
</evidence>
<dbReference type="EMBL" id="CADCTC010000305">
    <property type="protein sequence ID" value="CAA9303457.1"/>
    <property type="molecule type" value="Genomic_DNA"/>
</dbReference>
<dbReference type="PROSITE" id="PS51257">
    <property type="entry name" value="PROKAR_LIPOPROTEIN"/>
    <property type="match status" value="1"/>
</dbReference>
<gene>
    <name evidence="4" type="ORF">AVDCRST_MAG77-5871</name>
</gene>
<proteinExistence type="inferred from homology"/>
<dbReference type="InterPro" id="IPR050490">
    <property type="entry name" value="Bact_solute-bd_prot1"/>
</dbReference>
<evidence type="ECO:0000313" key="4">
    <source>
        <dbReference type="EMBL" id="CAA9303457.1"/>
    </source>
</evidence>
<dbReference type="Pfam" id="PF01547">
    <property type="entry name" value="SBP_bac_1"/>
    <property type="match status" value="1"/>
</dbReference>
<dbReference type="InterPro" id="IPR006061">
    <property type="entry name" value="SBP_1_CS"/>
</dbReference>
<accession>A0A6J4KGW7</accession>
<evidence type="ECO:0000256" key="3">
    <source>
        <dbReference type="ARBA" id="ARBA00022729"/>
    </source>
</evidence>
<evidence type="ECO:0000256" key="2">
    <source>
        <dbReference type="ARBA" id="ARBA00022448"/>
    </source>
</evidence>